<dbReference type="PROSITE" id="PS51462">
    <property type="entry name" value="NUDIX"/>
    <property type="match status" value="1"/>
</dbReference>
<evidence type="ECO:0000259" key="1">
    <source>
        <dbReference type="PROSITE" id="PS51462"/>
    </source>
</evidence>
<reference evidence="2 3" key="1">
    <citation type="journal article" date="2016" name="Sci. Rep.">
        <title>Peltaster fructicola genome reveals evolution from an invasive phytopathogen to an ectophytic parasite.</title>
        <authorList>
            <person name="Xu C."/>
            <person name="Chen H."/>
            <person name="Gleason M.L."/>
            <person name="Xu J.R."/>
            <person name="Liu H."/>
            <person name="Zhang R."/>
            <person name="Sun G."/>
        </authorList>
    </citation>
    <scope>NUCLEOTIDE SEQUENCE [LARGE SCALE GENOMIC DNA]</scope>
    <source>
        <strain evidence="2 3">LNHT1506</strain>
    </source>
</reference>
<name>A0A6H0XTR8_9PEZI</name>
<dbReference type="Pfam" id="PF00293">
    <property type="entry name" value="NUDIX"/>
    <property type="match status" value="1"/>
</dbReference>
<dbReference type="InterPro" id="IPR000086">
    <property type="entry name" value="NUDIX_hydrolase_dom"/>
</dbReference>
<dbReference type="PANTHER" id="PTHR13622">
    <property type="entry name" value="THIAMIN PYROPHOSPHOKINASE"/>
    <property type="match status" value="1"/>
</dbReference>
<dbReference type="PANTHER" id="PTHR13622:SF8">
    <property type="entry name" value="THIAMIN PYROPHOSPHOKINASE 1"/>
    <property type="match status" value="1"/>
</dbReference>
<feature type="domain" description="Nudix hydrolase" evidence="1">
    <location>
        <begin position="82"/>
        <end position="230"/>
    </location>
</feature>
<dbReference type="GO" id="GO:0044715">
    <property type="term" value="F:8-oxo-dGDP phosphatase activity"/>
    <property type="evidence" value="ECO:0007669"/>
    <property type="project" value="TreeGrafter"/>
</dbReference>
<proteinExistence type="predicted"/>
<dbReference type="FunFam" id="3.90.79.10:FF:000019">
    <property type="entry name" value="Thiamin pyrophosphokinase, putative"/>
    <property type="match status" value="1"/>
</dbReference>
<dbReference type="EMBL" id="CP051140">
    <property type="protein sequence ID" value="QIW98112.1"/>
    <property type="molecule type" value="Genomic_DNA"/>
</dbReference>
<keyword evidence="3" id="KW-1185">Reference proteome</keyword>
<dbReference type="Gene3D" id="3.90.79.10">
    <property type="entry name" value="Nucleoside Triphosphate Pyrophosphohydrolase"/>
    <property type="match status" value="1"/>
</dbReference>
<dbReference type="AlphaFoldDB" id="A0A6H0XTR8"/>
<protein>
    <recommendedName>
        <fullName evidence="1">Nudix hydrolase domain-containing protein</fullName>
    </recommendedName>
</protein>
<dbReference type="InterPro" id="IPR015797">
    <property type="entry name" value="NUDIX_hydrolase-like_dom_sf"/>
</dbReference>
<gene>
    <name evidence="2" type="ORF">AMS68_003630</name>
</gene>
<dbReference type="Proteomes" id="UP000503462">
    <property type="component" value="Chromosome 2"/>
</dbReference>
<evidence type="ECO:0000313" key="3">
    <source>
        <dbReference type="Proteomes" id="UP000503462"/>
    </source>
</evidence>
<dbReference type="CDD" id="cd03676">
    <property type="entry name" value="NUDIX_Tnr3_like"/>
    <property type="match status" value="1"/>
</dbReference>
<dbReference type="OrthoDB" id="10261522at2759"/>
<sequence>MPWTPLFQVDHNQKKINVLPKFDGQDPAAAVSAAFANLITVAIAKDTFRCIGGRHSEPFAIPGSTYPVHLERFAASLFGITTRGAHMTAYTRTDSEMKIWVPRRSQNVGTWKGMLDSTVAGGVAADESPFENIIREAAEEASLPADLVRQKTIAAGVLTYMGISKGENGWEPGMCLPDVVCVYDLELDTDVVPRPCDDEVKDFQLMAVKDVMEKMLGGEFKPNSAVIMLDFFVRHGIVKYEDERDFVEIMQRMHRKLPFPVHAGRRC</sequence>
<organism evidence="2 3">
    <name type="scientific">Peltaster fructicola</name>
    <dbReference type="NCBI Taxonomy" id="286661"/>
    <lineage>
        <taxon>Eukaryota</taxon>
        <taxon>Fungi</taxon>
        <taxon>Dikarya</taxon>
        <taxon>Ascomycota</taxon>
        <taxon>Pezizomycotina</taxon>
        <taxon>Dothideomycetes</taxon>
        <taxon>Dothideomycetes incertae sedis</taxon>
        <taxon>Peltaster</taxon>
    </lineage>
</organism>
<evidence type="ECO:0000313" key="2">
    <source>
        <dbReference type="EMBL" id="QIW98112.1"/>
    </source>
</evidence>
<accession>A0A6H0XTR8</accession>
<dbReference type="SUPFAM" id="SSF55811">
    <property type="entry name" value="Nudix"/>
    <property type="match status" value="1"/>
</dbReference>